<dbReference type="InterPro" id="IPR036520">
    <property type="entry name" value="UPF0759_sf"/>
</dbReference>
<dbReference type="Pfam" id="PF01904">
    <property type="entry name" value="DUF72"/>
    <property type="match status" value="1"/>
</dbReference>
<dbReference type="Proteomes" id="UP001262754">
    <property type="component" value="Unassembled WGS sequence"/>
</dbReference>
<dbReference type="Gene3D" id="3.20.20.410">
    <property type="entry name" value="Protein of unknown function UPF0759"/>
    <property type="match status" value="1"/>
</dbReference>
<evidence type="ECO:0000313" key="2">
    <source>
        <dbReference type="Proteomes" id="UP001262754"/>
    </source>
</evidence>
<protein>
    <submittedName>
        <fullName evidence="1">Uncharacterized protein YecE (DUF72 family)</fullName>
    </submittedName>
</protein>
<name>A0ABU1N0L2_9CAUL</name>
<dbReference type="InterPro" id="IPR002763">
    <property type="entry name" value="DUF72"/>
</dbReference>
<comment type="caution">
    <text evidence="1">The sequence shown here is derived from an EMBL/GenBank/DDBJ whole genome shotgun (WGS) entry which is preliminary data.</text>
</comment>
<dbReference type="SUPFAM" id="SSF117396">
    <property type="entry name" value="TM1631-like"/>
    <property type="match status" value="1"/>
</dbReference>
<accession>A0ABU1N0L2</accession>
<dbReference type="RefSeq" id="WP_310032263.1">
    <property type="nucleotide sequence ID" value="NZ_JAVDRL010000007.1"/>
</dbReference>
<dbReference type="PANTHER" id="PTHR30348:SF4">
    <property type="entry name" value="DUF72 DOMAIN-CONTAINING PROTEIN"/>
    <property type="match status" value="1"/>
</dbReference>
<sequence>MPHRPRIGCSGWTYDDWRGPFYPETVKLKDRLTYYASRFDTTEINGSFYRLPSEKAVAAWAEQVPDGFCFAWKVSRYITHNKKLKDCQDSVDLVFDRMKPLGGKRGPALVQLPPMLHRDDERLKRFLGWLPKGWRTTVEFRHASWYEDAVFDILRDHGVAFCVSDHHDAPSPWLATADFAYVRGHGPGGRYHGRYSDAELQAWAEHLATWRAEGLDTFSYFDNDVKSAAPQDADKLIALLD</sequence>
<reference evidence="1 2" key="1">
    <citation type="submission" date="2023-07" db="EMBL/GenBank/DDBJ databases">
        <title>Sorghum-associated microbial communities from plants grown in Nebraska, USA.</title>
        <authorList>
            <person name="Schachtman D."/>
        </authorList>
    </citation>
    <scope>NUCLEOTIDE SEQUENCE [LARGE SCALE GENOMIC DNA]</scope>
    <source>
        <strain evidence="1 2">DS2154</strain>
    </source>
</reference>
<dbReference type="EMBL" id="JAVDRL010000007">
    <property type="protein sequence ID" value="MDR6531968.1"/>
    <property type="molecule type" value="Genomic_DNA"/>
</dbReference>
<keyword evidence="2" id="KW-1185">Reference proteome</keyword>
<organism evidence="1 2">
    <name type="scientific">Caulobacter rhizosphaerae</name>
    <dbReference type="NCBI Taxonomy" id="2010972"/>
    <lineage>
        <taxon>Bacteria</taxon>
        <taxon>Pseudomonadati</taxon>
        <taxon>Pseudomonadota</taxon>
        <taxon>Alphaproteobacteria</taxon>
        <taxon>Caulobacterales</taxon>
        <taxon>Caulobacteraceae</taxon>
        <taxon>Caulobacter</taxon>
    </lineage>
</organism>
<evidence type="ECO:0000313" key="1">
    <source>
        <dbReference type="EMBL" id="MDR6531968.1"/>
    </source>
</evidence>
<proteinExistence type="predicted"/>
<dbReference type="PANTHER" id="PTHR30348">
    <property type="entry name" value="UNCHARACTERIZED PROTEIN YECE"/>
    <property type="match status" value="1"/>
</dbReference>
<gene>
    <name evidence="1" type="ORF">J2800_002721</name>
</gene>